<sequence length="226" mass="25054">MPSVRTVGCHGILGSDAIPLYPKDPNSFASRDLKWTTDLLVFITHAESPKVLSLLNNSNVEAVWYFDGSTHQYRIRGRMHMVLDVNHPTYKLSCLSLDLAKALYFPAEPDQANMPAETPSAPAVDLEWVRRETFKLTNPQVINWLANSHPGLPKSNTPLLAGEPIGDSSPAEDIHSRALLNYVLLLLEPSRIDYIDLASDERIVFTLETGHSDGSGPIWKETAVNP</sequence>
<keyword evidence="2" id="KW-1185">Reference proteome</keyword>
<proteinExistence type="predicted"/>
<comment type="caution">
    <text evidence="1">The sequence shown here is derived from an EMBL/GenBank/DDBJ whole genome shotgun (WGS) entry which is preliminary data.</text>
</comment>
<gene>
    <name evidence="1" type="ORF">EV182_005000</name>
</gene>
<dbReference type="Proteomes" id="UP001145114">
    <property type="component" value="Unassembled WGS sequence"/>
</dbReference>
<name>A0ACC1HC33_9FUNG</name>
<accession>A0ACC1HC33</accession>
<evidence type="ECO:0000313" key="1">
    <source>
        <dbReference type="EMBL" id="KAJ1673560.1"/>
    </source>
</evidence>
<protein>
    <submittedName>
        <fullName evidence="1">Uncharacterized protein</fullName>
    </submittedName>
</protein>
<reference evidence="1" key="1">
    <citation type="submission" date="2022-06" db="EMBL/GenBank/DDBJ databases">
        <title>Phylogenomic reconstructions and comparative analyses of Kickxellomycotina fungi.</title>
        <authorList>
            <person name="Reynolds N.K."/>
            <person name="Stajich J.E."/>
            <person name="Barry K."/>
            <person name="Grigoriev I.V."/>
            <person name="Crous P."/>
            <person name="Smith M.E."/>
        </authorList>
    </citation>
    <scope>NUCLEOTIDE SEQUENCE</scope>
    <source>
        <strain evidence="1">RSA 2271</strain>
    </source>
</reference>
<evidence type="ECO:0000313" key="2">
    <source>
        <dbReference type="Proteomes" id="UP001145114"/>
    </source>
</evidence>
<dbReference type="EMBL" id="JAMZIH010006805">
    <property type="protein sequence ID" value="KAJ1673560.1"/>
    <property type="molecule type" value="Genomic_DNA"/>
</dbReference>
<organism evidence="1 2">
    <name type="scientific">Spiromyces aspiralis</name>
    <dbReference type="NCBI Taxonomy" id="68401"/>
    <lineage>
        <taxon>Eukaryota</taxon>
        <taxon>Fungi</taxon>
        <taxon>Fungi incertae sedis</taxon>
        <taxon>Zoopagomycota</taxon>
        <taxon>Kickxellomycotina</taxon>
        <taxon>Kickxellomycetes</taxon>
        <taxon>Kickxellales</taxon>
        <taxon>Kickxellaceae</taxon>
        <taxon>Spiromyces</taxon>
    </lineage>
</organism>